<dbReference type="PANTHER" id="PTHR23419">
    <property type="entry name" value="DIVALENT CATION TOLERANCE CUTA-RELATED"/>
    <property type="match status" value="1"/>
</dbReference>
<keyword evidence="3" id="KW-1185">Reference proteome</keyword>
<dbReference type="Proteomes" id="UP000003856">
    <property type="component" value="Unassembled WGS sequence"/>
</dbReference>
<evidence type="ECO:0000313" key="2">
    <source>
        <dbReference type="EMBL" id="EER60778.1"/>
    </source>
</evidence>
<dbReference type="GO" id="GO:0005507">
    <property type="term" value="F:copper ion binding"/>
    <property type="evidence" value="ECO:0007669"/>
    <property type="project" value="TreeGrafter"/>
</dbReference>
<dbReference type="EMBL" id="ACQT01000040">
    <property type="protein sequence ID" value="EER60778.1"/>
    <property type="molecule type" value="Genomic_DNA"/>
</dbReference>
<protein>
    <submittedName>
        <fullName evidence="2">CutA1 divalent ion tolerance protein</fullName>
    </submittedName>
</protein>
<dbReference type="GO" id="GO:0010038">
    <property type="term" value="P:response to metal ion"/>
    <property type="evidence" value="ECO:0007669"/>
    <property type="project" value="InterPro"/>
</dbReference>
<comment type="similarity">
    <text evidence="1">Belongs to the CutA family.</text>
</comment>
<evidence type="ECO:0000313" key="3">
    <source>
        <dbReference type="Proteomes" id="UP000003856"/>
    </source>
</evidence>
<dbReference type="InterPro" id="IPR015867">
    <property type="entry name" value="N-reg_PII/ATP_PRibTrfase_C"/>
</dbReference>
<dbReference type="InterPro" id="IPR004323">
    <property type="entry name" value="Ion_tolerance_CutA"/>
</dbReference>
<dbReference type="OrthoDB" id="37622at2"/>
<comment type="caution">
    <text evidence="2">The sequence shown here is derived from an EMBL/GenBank/DDBJ whole genome shotgun (WGS) entry which is preliminary data.</text>
</comment>
<dbReference type="RefSeq" id="WP_005795419.1">
    <property type="nucleotide sequence ID" value="NZ_ACQT01000040.1"/>
</dbReference>
<sequence length="110" mass="11879">MPAGADTPNLCVVTTTVGSAQDARRLAQAAVHARLAACVQVETITSHFRWEGAVQEEAEWRLTCKTAPRAAEALLALLDEQHPYALPEMVVQRLQASPAYGQWVDGEVAP</sequence>
<dbReference type="PATRIC" id="fig|573060.9.peg.3498"/>
<dbReference type="Pfam" id="PF03091">
    <property type="entry name" value="CutA1"/>
    <property type="match status" value="1"/>
</dbReference>
<accession>C5T443</accession>
<dbReference type="AlphaFoldDB" id="C5T443"/>
<dbReference type="InterPro" id="IPR011322">
    <property type="entry name" value="N-reg_PII-like_a/b"/>
</dbReference>
<dbReference type="Gene3D" id="3.30.70.120">
    <property type="match status" value="1"/>
</dbReference>
<organism evidence="2 3">
    <name type="scientific">Acidovorax delafieldii 2AN</name>
    <dbReference type="NCBI Taxonomy" id="573060"/>
    <lineage>
        <taxon>Bacteria</taxon>
        <taxon>Pseudomonadati</taxon>
        <taxon>Pseudomonadota</taxon>
        <taxon>Betaproteobacteria</taxon>
        <taxon>Burkholderiales</taxon>
        <taxon>Comamonadaceae</taxon>
        <taxon>Acidovorax</taxon>
    </lineage>
</organism>
<proteinExistence type="inferred from homology"/>
<reference evidence="2 3" key="1">
    <citation type="submission" date="2009-05" db="EMBL/GenBank/DDBJ databases">
        <title>The draft genome of Acidovorax delafieldii 2AN.</title>
        <authorList>
            <consortium name="US DOE Joint Genome Institute (JGI-PGF)"/>
            <person name="Lucas S."/>
            <person name="Copeland A."/>
            <person name="Lapidus A."/>
            <person name="Glavina del Rio T."/>
            <person name="Tice H."/>
            <person name="Bruce D."/>
            <person name="Goodwin L."/>
            <person name="Pitluck S."/>
            <person name="Larimer F."/>
            <person name="Land M.L."/>
            <person name="Hauser L."/>
            <person name="Shelobolina E.S."/>
            <person name="Picardal F."/>
            <person name="Roden E."/>
            <person name="Emerson D."/>
        </authorList>
    </citation>
    <scope>NUCLEOTIDE SEQUENCE [LARGE SCALE GENOMIC DNA]</scope>
    <source>
        <strain evidence="2 3">2AN</strain>
    </source>
</reference>
<evidence type="ECO:0000256" key="1">
    <source>
        <dbReference type="ARBA" id="ARBA00010169"/>
    </source>
</evidence>
<dbReference type="PANTHER" id="PTHR23419:SF8">
    <property type="entry name" value="FI09726P"/>
    <property type="match status" value="1"/>
</dbReference>
<name>C5T443_ACIDE</name>
<dbReference type="SUPFAM" id="SSF54913">
    <property type="entry name" value="GlnB-like"/>
    <property type="match status" value="1"/>
</dbReference>
<gene>
    <name evidence="2" type="ORF">AcdelDRAFT_1673</name>
</gene>